<feature type="region of interest" description="Disordered" evidence="2">
    <location>
        <begin position="641"/>
        <end position="726"/>
    </location>
</feature>
<feature type="region of interest" description="Disordered" evidence="2">
    <location>
        <begin position="1160"/>
        <end position="1184"/>
    </location>
</feature>
<dbReference type="AlphaFoldDB" id="A0AAN7YJ66"/>
<sequence length="1249" mass="137478">MLANFFKTAKPQPHSQPKTTFESVQVPDQDMEAASEQQATTAVEQNVEDNVLSNGNADSPVHADIVIEQPDSNDDLAQIPNTQITSEPMHVDSDHVSATALSEDINHDSCMDAGRVHSSPDITPLWNDWAIFSDDDNQPNDHHGIFAEPQSVGDTSRHLERSPARADQDESEVSALTAPVSPGNQPLAATATTTTGYAAPTSSSEFVDLPTLPIRSQTASPKCGSHYTSLANWPPPEPASCDNAQRLDIYPPKDAPLHVWVQAYALRWGTWTADIKDEAVRERVLSAVTEKMKEAWVTAITEGYYARPTIDEHQHDSDGQTKPGRKRAISPSKQGAGFVVIDGGKDKLAITNAELAEHSLTIDVINERVKSRDFEAGELRFNEVLEVLGSRDIVITDWSATRYPTIQGRNLLMYALFVVQDTRTNLRRMQNLLEKFTKEVQKKNTLARIETYQERELQHLALATELALQERSRSNSDGSGYANDAGTVDLTSEVDEDASEEVDLVQDLGSEACAAAKHLLIELAQDVLQAESEVNVQRAFTSRDLQLATFSEEGLKVDNNEGLQTAKALLGQILQHTSHLITTKQRVKNQHPNEIIRIGHDIRLTKQKISNLQQKLHVCLSKDLHVSNVTYLSDHDRTAATQDNIDPQCPSLPSSSLSTVGDALHDTEKQSSPAPVSMPTRTPNRSTIQSASARDSFRPSNEQAGNKPAQYHSQISPGMSHTTTSPYSQVVANQSGVPQQVAPPTGSGTASDPSRLNHIEATLKREYINQVWLPFLNHTLMQQGKQPVQGSLDSWRQIKELLSGLGFSAEERNNLLGSFKARFAQYCEQRGIHVTDGTKAQSSTSTATTAASPIPSYTSTSHQPSTSWPSDAEILAAIPQRGIPASQLLQAFAPRLNQKQSQFMETIKRLCVYDPSNYMVYPKQTLPPANRKYNTLPPSGHSSQATLPSPKPERPGLVKIKLPPQHSSNFAGLPAQDESDFPDDMKSEEVNESRGFSFRHLPHATFEQRQRMDEEIGEYISKMCKSRTKRHYGQYTIFTDPDDPSGPPVAHGFWDLRDGSKLSGTEWFYNGEDMPEGWNAYGNDGDAGDAQVQQSSTPATPAPRLTLKVGAPGDSVPTTPQSGRRGAQAEPTFDSYNNQQQHFKSIPPPSLYNIRGRTRHMQGQAQPQQYNSTNTNTNANTINPAHLFTSSIDPFAEFTTQDEDHEAEIGTGQANKRAGKRTASNSGGGRRKKRRTGDADDADYDPNQD</sequence>
<feature type="region of interest" description="Disordered" evidence="2">
    <location>
        <begin position="1"/>
        <end position="42"/>
    </location>
</feature>
<evidence type="ECO:0000313" key="3">
    <source>
        <dbReference type="EMBL" id="KAK5088439.1"/>
    </source>
</evidence>
<feature type="region of interest" description="Disordered" evidence="2">
    <location>
        <begin position="1199"/>
        <end position="1249"/>
    </location>
</feature>
<protein>
    <submittedName>
        <fullName evidence="3">Uncharacterized protein</fullName>
    </submittedName>
</protein>
<feature type="region of interest" description="Disordered" evidence="2">
    <location>
        <begin position="137"/>
        <end position="188"/>
    </location>
</feature>
<feature type="region of interest" description="Disordered" evidence="2">
    <location>
        <begin position="308"/>
        <end position="332"/>
    </location>
</feature>
<comment type="caution">
    <text evidence="3">The sequence shown here is derived from an EMBL/GenBank/DDBJ whole genome shotgun (WGS) entry which is preliminary data.</text>
</comment>
<evidence type="ECO:0000256" key="1">
    <source>
        <dbReference type="SAM" id="Coils"/>
    </source>
</evidence>
<feature type="compositionally biased region" description="Polar residues" evidence="2">
    <location>
        <begin position="13"/>
        <end position="23"/>
    </location>
</feature>
<accession>A0AAN7YJ66</accession>
<dbReference type="Proteomes" id="UP001309876">
    <property type="component" value="Unassembled WGS sequence"/>
</dbReference>
<dbReference type="EMBL" id="JAVRRJ010000002">
    <property type="protein sequence ID" value="KAK5088439.1"/>
    <property type="molecule type" value="Genomic_DNA"/>
</dbReference>
<feature type="compositionally biased region" description="Low complexity" evidence="2">
    <location>
        <begin position="838"/>
        <end position="861"/>
    </location>
</feature>
<feature type="compositionally biased region" description="Polar residues" evidence="2">
    <location>
        <begin position="670"/>
        <end position="704"/>
    </location>
</feature>
<evidence type="ECO:0000256" key="2">
    <source>
        <dbReference type="SAM" id="MobiDB-lite"/>
    </source>
</evidence>
<feature type="compositionally biased region" description="Low complexity" evidence="2">
    <location>
        <begin position="1171"/>
        <end position="1183"/>
    </location>
</feature>
<feature type="compositionally biased region" description="Polar residues" evidence="2">
    <location>
        <begin position="932"/>
        <end position="947"/>
    </location>
</feature>
<feature type="region of interest" description="Disordered" evidence="2">
    <location>
        <begin position="1078"/>
        <end position="1132"/>
    </location>
</feature>
<feature type="coiled-coil region" evidence="1">
    <location>
        <begin position="419"/>
        <end position="446"/>
    </location>
</feature>
<keyword evidence="4" id="KW-1185">Reference proteome</keyword>
<feature type="region of interest" description="Disordered" evidence="2">
    <location>
        <begin position="929"/>
        <end position="987"/>
    </location>
</feature>
<name>A0AAN7YJ66_9EURO</name>
<organism evidence="3 4">
    <name type="scientific">Lithohypha guttulata</name>
    <dbReference type="NCBI Taxonomy" id="1690604"/>
    <lineage>
        <taxon>Eukaryota</taxon>
        <taxon>Fungi</taxon>
        <taxon>Dikarya</taxon>
        <taxon>Ascomycota</taxon>
        <taxon>Pezizomycotina</taxon>
        <taxon>Eurotiomycetes</taxon>
        <taxon>Chaetothyriomycetidae</taxon>
        <taxon>Chaetothyriales</taxon>
        <taxon>Trichomeriaceae</taxon>
        <taxon>Lithohypha</taxon>
    </lineage>
</organism>
<evidence type="ECO:0000313" key="4">
    <source>
        <dbReference type="Proteomes" id="UP001309876"/>
    </source>
</evidence>
<feature type="compositionally biased region" description="Acidic residues" evidence="2">
    <location>
        <begin position="1239"/>
        <end position="1249"/>
    </location>
</feature>
<proteinExistence type="predicted"/>
<feature type="compositionally biased region" description="Polar residues" evidence="2">
    <location>
        <begin position="1161"/>
        <end position="1170"/>
    </location>
</feature>
<feature type="region of interest" description="Disordered" evidence="2">
    <location>
        <begin position="838"/>
        <end position="868"/>
    </location>
</feature>
<gene>
    <name evidence="3" type="ORF">LTR05_002657</name>
</gene>
<feature type="compositionally biased region" description="Basic and acidic residues" evidence="2">
    <location>
        <begin position="309"/>
        <end position="319"/>
    </location>
</feature>
<keyword evidence="1" id="KW-0175">Coiled coil</keyword>
<feature type="compositionally biased region" description="Polar residues" evidence="2">
    <location>
        <begin position="711"/>
        <end position="726"/>
    </location>
</feature>
<reference evidence="3 4" key="1">
    <citation type="submission" date="2023-08" db="EMBL/GenBank/DDBJ databases">
        <title>Black Yeasts Isolated from many extreme environments.</title>
        <authorList>
            <person name="Coleine C."/>
            <person name="Stajich J.E."/>
            <person name="Selbmann L."/>
        </authorList>
    </citation>
    <scope>NUCLEOTIDE SEQUENCE [LARGE SCALE GENOMIC DNA]</scope>
    <source>
        <strain evidence="3 4">CCFEE 5910</strain>
    </source>
</reference>
<feature type="compositionally biased region" description="Basic and acidic residues" evidence="2">
    <location>
        <begin position="155"/>
        <end position="168"/>
    </location>
</feature>